<dbReference type="Pfam" id="PF19279">
    <property type="entry name" value="YegS_C"/>
    <property type="match status" value="1"/>
</dbReference>
<sequence length="360" mass="38954">MFGNGSCQTFLWNHGSRVLVTIRLDGANARQVRPEPRLEGVNRAAIVYNPVKAPLDRLRRAVEEQESLHGWAKSVWHETSGDDSGLRAAQDALADDPTVVIVAGGDGTVRAVAEVVHDSGTALALLPAGTGNLLARNLGLALNDVERSVRRAFSGVTRAVDVAVADLENQEARRSSHVFLVMAGIGLDAEMAENTSALAKKRLGWLAYVTPIARSIVRNRLFHIDYRVDGGHVRSSHAHTVIVGNCGTLTGNMLLIPRAHVDDGLLDVVMLRPKGRFGWAGIGTRLTLQGIAHRSRFGRRMLQLTPDLRALAYAQGRRFEVRFETPHGVELDGDSFGEVARARITVRPGALLVCVGEDAA</sequence>
<evidence type="ECO:0000256" key="7">
    <source>
        <dbReference type="ARBA" id="ARBA00023209"/>
    </source>
</evidence>
<gene>
    <name evidence="10" type="ORF">FPZ11_16330</name>
</gene>
<organism evidence="10 11">
    <name type="scientific">Humibacter ginsenosidimutans</name>
    <dbReference type="NCBI Taxonomy" id="2599293"/>
    <lineage>
        <taxon>Bacteria</taxon>
        <taxon>Bacillati</taxon>
        <taxon>Actinomycetota</taxon>
        <taxon>Actinomycetes</taxon>
        <taxon>Micrococcales</taxon>
        <taxon>Microbacteriaceae</taxon>
        <taxon>Humibacter</taxon>
    </lineage>
</organism>
<dbReference type="PANTHER" id="PTHR12358">
    <property type="entry name" value="SPHINGOSINE KINASE"/>
    <property type="match status" value="1"/>
</dbReference>
<dbReference type="InterPro" id="IPR017438">
    <property type="entry name" value="ATP-NAD_kinase_N"/>
</dbReference>
<dbReference type="GO" id="GO:0016301">
    <property type="term" value="F:kinase activity"/>
    <property type="evidence" value="ECO:0007669"/>
    <property type="project" value="UniProtKB-KW"/>
</dbReference>
<comment type="cofactor">
    <cofactor evidence="1">
        <name>Mg(2+)</name>
        <dbReference type="ChEBI" id="CHEBI:18420"/>
    </cofactor>
</comment>
<dbReference type="Gene3D" id="2.60.200.40">
    <property type="match status" value="1"/>
</dbReference>
<evidence type="ECO:0000256" key="5">
    <source>
        <dbReference type="ARBA" id="ARBA00022777"/>
    </source>
</evidence>
<dbReference type="PANTHER" id="PTHR12358:SF106">
    <property type="entry name" value="LIPID KINASE YEGS"/>
    <property type="match status" value="1"/>
</dbReference>
<dbReference type="AlphaFoldDB" id="A0A5B8M924"/>
<keyword evidence="3" id="KW-0808">Transferase</keyword>
<dbReference type="Gene3D" id="3.40.50.10330">
    <property type="entry name" value="Probable inorganic polyphosphate/atp-NAD kinase, domain 1"/>
    <property type="match status" value="1"/>
</dbReference>
<dbReference type="PROSITE" id="PS50146">
    <property type="entry name" value="DAGK"/>
    <property type="match status" value="1"/>
</dbReference>
<feature type="domain" description="DAGKc" evidence="9">
    <location>
        <begin position="39"/>
        <end position="169"/>
    </location>
</feature>
<evidence type="ECO:0000313" key="11">
    <source>
        <dbReference type="Proteomes" id="UP000320216"/>
    </source>
</evidence>
<keyword evidence="8" id="KW-1208">Phospholipid metabolism</keyword>
<dbReference type="KEGG" id="huw:FPZ11_16330"/>
<keyword evidence="7" id="KW-0443">Lipid metabolism</keyword>
<keyword evidence="6" id="KW-0067">ATP-binding</keyword>
<dbReference type="InterPro" id="IPR016064">
    <property type="entry name" value="NAD/diacylglycerol_kinase_sf"/>
</dbReference>
<reference evidence="10 11" key="1">
    <citation type="submission" date="2019-07" db="EMBL/GenBank/DDBJ databases">
        <title>Full genome sequence of Humibacter sp. WJ7-1.</title>
        <authorList>
            <person name="Im W.-T."/>
        </authorList>
    </citation>
    <scope>NUCLEOTIDE SEQUENCE [LARGE SCALE GENOMIC DNA]</scope>
    <source>
        <strain evidence="10 11">WJ7-1</strain>
    </source>
</reference>
<evidence type="ECO:0000259" key="9">
    <source>
        <dbReference type="PROSITE" id="PS50146"/>
    </source>
</evidence>
<keyword evidence="7" id="KW-0594">Phospholipid biosynthesis</keyword>
<dbReference type="GO" id="GO:0008654">
    <property type="term" value="P:phospholipid biosynthetic process"/>
    <property type="evidence" value="ECO:0007669"/>
    <property type="project" value="UniProtKB-KW"/>
</dbReference>
<dbReference type="GO" id="GO:0005886">
    <property type="term" value="C:plasma membrane"/>
    <property type="evidence" value="ECO:0007669"/>
    <property type="project" value="TreeGrafter"/>
</dbReference>
<evidence type="ECO:0000256" key="4">
    <source>
        <dbReference type="ARBA" id="ARBA00022741"/>
    </source>
</evidence>
<evidence type="ECO:0000256" key="8">
    <source>
        <dbReference type="ARBA" id="ARBA00023264"/>
    </source>
</evidence>
<evidence type="ECO:0000256" key="6">
    <source>
        <dbReference type="ARBA" id="ARBA00022840"/>
    </source>
</evidence>
<accession>A0A5B8M924</accession>
<dbReference type="EMBL" id="CP042305">
    <property type="protein sequence ID" value="QDZ16956.1"/>
    <property type="molecule type" value="Genomic_DNA"/>
</dbReference>
<name>A0A5B8M924_9MICO</name>
<evidence type="ECO:0000256" key="1">
    <source>
        <dbReference type="ARBA" id="ARBA00001946"/>
    </source>
</evidence>
<evidence type="ECO:0000313" key="10">
    <source>
        <dbReference type="EMBL" id="QDZ16956.1"/>
    </source>
</evidence>
<evidence type="ECO:0000256" key="3">
    <source>
        <dbReference type="ARBA" id="ARBA00022679"/>
    </source>
</evidence>
<keyword evidence="4" id="KW-0547">Nucleotide-binding</keyword>
<proteinExistence type="inferred from homology"/>
<dbReference type="InterPro" id="IPR050187">
    <property type="entry name" value="Lipid_Phosphate_FormReg"/>
</dbReference>
<comment type="similarity">
    <text evidence="2">Belongs to the diacylglycerol/lipid kinase family.</text>
</comment>
<protein>
    <submittedName>
        <fullName evidence="10">Transcriptional regulator</fullName>
    </submittedName>
</protein>
<dbReference type="SUPFAM" id="SSF111331">
    <property type="entry name" value="NAD kinase/diacylglycerol kinase-like"/>
    <property type="match status" value="1"/>
</dbReference>
<keyword evidence="5" id="KW-0418">Kinase</keyword>
<dbReference type="Pfam" id="PF00781">
    <property type="entry name" value="DAGK_cat"/>
    <property type="match status" value="1"/>
</dbReference>
<dbReference type="Proteomes" id="UP000320216">
    <property type="component" value="Chromosome"/>
</dbReference>
<dbReference type="GO" id="GO:0005524">
    <property type="term" value="F:ATP binding"/>
    <property type="evidence" value="ECO:0007669"/>
    <property type="project" value="UniProtKB-KW"/>
</dbReference>
<dbReference type="InterPro" id="IPR001206">
    <property type="entry name" value="Diacylglycerol_kinase_cat_dom"/>
</dbReference>
<dbReference type="InterPro" id="IPR045540">
    <property type="entry name" value="YegS/DAGK_C"/>
</dbReference>
<dbReference type="OrthoDB" id="3171056at2"/>
<keyword evidence="7" id="KW-0444">Lipid biosynthesis</keyword>
<keyword evidence="11" id="KW-1185">Reference proteome</keyword>
<evidence type="ECO:0000256" key="2">
    <source>
        <dbReference type="ARBA" id="ARBA00005983"/>
    </source>
</evidence>